<feature type="region of interest" description="Disordered" evidence="1">
    <location>
        <begin position="1"/>
        <end position="22"/>
    </location>
</feature>
<evidence type="ECO:0000313" key="2">
    <source>
        <dbReference type="EMBL" id="KGO76553.1"/>
    </source>
</evidence>
<sequence>MSYYPPYSGAPGYPPQQPSYPPQQQYPYACLSLCSIEKVPDNLTMFLIADK</sequence>
<keyword evidence="3" id="KW-1185">Reference proteome</keyword>
<organism evidence="2 3">
    <name type="scientific">Penicillium italicum</name>
    <name type="common">Blue mold</name>
    <dbReference type="NCBI Taxonomy" id="40296"/>
    <lineage>
        <taxon>Eukaryota</taxon>
        <taxon>Fungi</taxon>
        <taxon>Dikarya</taxon>
        <taxon>Ascomycota</taxon>
        <taxon>Pezizomycotina</taxon>
        <taxon>Eurotiomycetes</taxon>
        <taxon>Eurotiomycetidae</taxon>
        <taxon>Eurotiales</taxon>
        <taxon>Aspergillaceae</taxon>
        <taxon>Penicillium</taxon>
    </lineage>
</organism>
<proteinExistence type="predicted"/>
<feature type="compositionally biased region" description="Low complexity" evidence="1">
    <location>
        <begin position="1"/>
        <end position="11"/>
    </location>
</feature>
<dbReference type="EMBL" id="JQGA01000243">
    <property type="protein sequence ID" value="KGO76553.1"/>
    <property type="molecule type" value="Genomic_DNA"/>
</dbReference>
<protein>
    <submittedName>
        <fullName evidence="2">Uncharacterized protein</fullName>
    </submittedName>
</protein>
<dbReference type="AlphaFoldDB" id="A0A0A2LBI2"/>
<dbReference type="Proteomes" id="UP000030104">
    <property type="component" value="Unassembled WGS sequence"/>
</dbReference>
<accession>A0A0A2LBI2</accession>
<comment type="caution">
    <text evidence="2">The sequence shown here is derived from an EMBL/GenBank/DDBJ whole genome shotgun (WGS) entry which is preliminary data.</text>
</comment>
<dbReference type="HOGENOM" id="CLU_3107115_0_0_1"/>
<evidence type="ECO:0000313" key="3">
    <source>
        <dbReference type="Proteomes" id="UP000030104"/>
    </source>
</evidence>
<feature type="compositionally biased region" description="Pro residues" evidence="1">
    <location>
        <begin position="12"/>
        <end position="21"/>
    </location>
</feature>
<reference evidence="2 3" key="1">
    <citation type="journal article" date="2015" name="Mol. Plant Microbe Interact.">
        <title>Genome, transcriptome, and functional analyses of Penicillium expansum provide new insights into secondary metabolism and pathogenicity.</title>
        <authorList>
            <person name="Ballester A.R."/>
            <person name="Marcet-Houben M."/>
            <person name="Levin E."/>
            <person name="Sela N."/>
            <person name="Selma-Lazaro C."/>
            <person name="Carmona L."/>
            <person name="Wisniewski M."/>
            <person name="Droby S."/>
            <person name="Gonzalez-Candelas L."/>
            <person name="Gabaldon T."/>
        </authorList>
    </citation>
    <scope>NUCLEOTIDE SEQUENCE [LARGE SCALE GENOMIC DNA]</scope>
    <source>
        <strain evidence="2 3">PHI-1</strain>
    </source>
</reference>
<dbReference type="STRING" id="40296.A0A0A2LBI2"/>
<name>A0A0A2LBI2_PENIT</name>
<evidence type="ECO:0000256" key="1">
    <source>
        <dbReference type="SAM" id="MobiDB-lite"/>
    </source>
</evidence>
<gene>
    <name evidence="2" type="ORF">PITC_088320</name>
</gene>